<dbReference type="AlphaFoldDB" id="A0A919AYL5"/>
<evidence type="ECO:0000259" key="3">
    <source>
        <dbReference type="Pfam" id="PF10017"/>
    </source>
</evidence>
<dbReference type="InterPro" id="IPR019257">
    <property type="entry name" value="MeTrfase_dom"/>
</dbReference>
<organism evidence="4 5">
    <name type="scientific">Kordiimonas sediminis</name>
    <dbReference type="NCBI Taxonomy" id="1735581"/>
    <lineage>
        <taxon>Bacteria</taxon>
        <taxon>Pseudomonadati</taxon>
        <taxon>Pseudomonadota</taxon>
        <taxon>Alphaproteobacteria</taxon>
        <taxon>Kordiimonadales</taxon>
        <taxon>Kordiimonadaceae</taxon>
        <taxon>Kordiimonas</taxon>
    </lineage>
</organism>
<dbReference type="GO" id="GO:0008168">
    <property type="term" value="F:methyltransferase activity"/>
    <property type="evidence" value="ECO:0007669"/>
    <property type="project" value="UniProtKB-KW"/>
</dbReference>
<sequence>MNELVTINTELLISAAHDLSASVKTLNSKWFYDTEGSELFEAITELDEYYQSRTERSILENHTCALSRHIAPQSALIELGSGASVKTRILLDALKNVTQYLPVDIAADFLRQTAQSLHSDYPGVDIHPIVADFTVPFPLPSIIEDTPKTAFFPGSTIGNLSNTAAASLLQRVRSWRNIQSFFIGIDLIKSTDILLPAYDDAQGVTAQFNLNILRRLNKETGADFDLSSFQHKARWNKERSRIEMHLVSTVEQTANIGGYRVNFSRGESIHTENCRKYSYESFSQIAENTGWQISDFLTDSDSLFAVVVLTPQ</sequence>
<reference evidence="4" key="1">
    <citation type="journal article" date="2014" name="Int. J. Syst. Evol. Microbiol.">
        <title>Complete genome sequence of Corynebacterium casei LMG S-19264T (=DSM 44701T), isolated from a smear-ripened cheese.</title>
        <authorList>
            <consortium name="US DOE Joint Genome Institute (JGI-PGF)"/>
            <person name="Walter F."/>
            <person name="Albersmeier A."/>
            <person name="Kalinowski J."/>
            <person name="Ruckert C."/>
        </authorList>
    </citation>
    <scope>NUCLEOTIDE SEQUENCE</scope>
    <source>
        <strain evidence="4">KCTC 42590</strain>
    </source>
</reference>
<reference evidence="4" key="2">
    <citation type="submission" date="2020-09" db="EMBL/GenBank/DDBJ databases">
        <authorList>
            <person name="Sun Q."/>
            <person name="Kim S."/>
        </authorList>
    </citation>
    <scope>NUCLEOTIDE SEQUENCE</scope>
    <source>
        <strain evidence="4">KCTC 42590</strain>
    </source>
</reference>
<name>A0A919AYL5_9PROT</name>
<keyword evidence="2" id="KW-0808">Transferase</keyword>
<dbReference type="PANTHER" id="PTHR43397:SF1">
    <property type="entry name" value="ERGOTHIONEINE BIOSYNTHESIS PROTEIN 1"/>
    <property type="match status" value="1"/>
</dbReference>
<keyword evidence="5" id="KW-1185">Reference proteome</keyword>
<evidence type="ECO:0000256" key="2">
    <source>
        <dbReference type="ARBA" id="ARBA00022679"/>
    </source>
</evidence>
<accession>A0A919AYL5</accession>
<dbReference type="Gene3D" id="3.40.50.150">
    <property type="entry name" value="Vaccinia Virus protein VP39"/>
    <property type="match status" value="1"/>
</dbReference>
<dbReference type="InterPro" id="IPR051128">
    <property type="entry name" value="EgtD_Methyltrsf_superfamily"/>
</dbReference>
<dbReference type="InterPro" id="IPR029063">
    <property type="entry name" value="SAM-dependent_MTases_sf"/>
</dbReference>
<feature type="domain" description="Histidine-specific methyltransferase SAM-dependent" evidence="3">
    <location>
        <begin position="17"/>
        <end position="310"/>
    </location>
</feature>
<dbReference type="Pfam" id="PF10017">
    <property type="entry name" value="Methyltransf_33"/>
    <property type="match status" value="1"/>
</dbReference>
<comment type="caution">
    <text evidence="4">The sequence shown here is derived from an EMBL/GenBank/DDBJ whole genome shotgun (WGS) entry which is preliminary data.</text>
</comment>
<dbReference type="PIRSF" id="PIRSF018005">
    <property type="entry name" value="UCP018005"/>
    <property type="match status" value="1"/>
</dbReference>
<evidence type="ECO:0000313" key="4">
    <source>
        <dbReference type="EMBL" id="GHF31282.1"/>
    </source>
</evidence>
<dbReference type="InterPro" id="IPR017804">
    <property type="entry name" value="MeTrfase_EgtD-like"/>
</dbReference>
<protein>
    <submittedName>
        <fullName evidence="4">Dimethylhistidine N-methyltransferase</fullName>
    </submittedName>
</protein>
<keyword evidence="1" id="KW-0489">Methyltransferase</keyword>
<dbReference type="EMBL" id="BNCI01000002">
    <property type="protein sequence ID" value="GHF31282.1"/>
    <property type="molecule type" value="Genomic_DNA"/>
</dbReference>
<proteinExistence type="predicted"/>
<evidence type="ECO:0000256" key="1">
    <source>
        <dbReference type="ARBA" id="ARBA00022603"/>
    </source>
</evidence>
<dbReference type="NCBIfam" id="TIGR03438">
    <property type="entry name" value="egtD_ergothio"/>
    <property type="match status" value="1"/>
</dbReference>
<dbReference type="SUPFAM" id="SSF53335">
    <property type="entry name" value="S-adenosyl-L-methionine-dependent methyltransferases"/>
    <property type="match status" value="1"/>
</dbReference>
<dbReference type="PANTHER" id="PTHR43397">
    <property type="entry name" value="ERGOTHIONEINE BIOSYNTHESIS PROTEIN 1"/>
    <property type="match status" value="1"/>
</dbReference>
<evidence type="ECO:0000313" key="5">
    <source>
        <dbReference type="Proteomes" id="UP000630923"/>
    </source>
</evidence>
<dbReference type="InterPro" id="IPR035094">
    <property type="entry name" value="EgtD"/>
</dbReference>
<dbReference type="RefSeq" id="WP_191254071.1">
    <property type="nucleotide sequence ID" value="NZ_BNCI01000002.1"/>
</dbReference>
<dbReference type="Proteomes" id="UP000630923">
    <property type="component" value="Unassembled WGS sequence"/>
</dbReference>
<gene>
    <name evidence="4" type="ORF">GCM10017044_28470</name>
</gene>
<dbReference type="GO" id="GO:0032259">
    <property type="term" value="P:methylation"/>
    <property type="evidence" value="ECO:0007669"/>
    <property type="project" value="UniProtKB-KW"/>
</dbReference>